<dbReference type="GO" id="GO:0015833">
    <property type="term" value="P:peptide transport"/>
    <property type="evidence" value="ECO:0007669"/>
    <property type="project" value="TreeGrafter"/>
</dbReference>
<dbReference type="InterPro" id="IPR039424">
    <property type="entry name" value="SBP_5"/>
</dbReference>
<name>A0A1N7LLP2_9BACL</name>
<feature type="transmembrane region" description="Helical" evidence="1">
    <location>
        <begin position="21"/>
        <end position="41"/>
    </location>
</feature>
<dbReference type="RefSeq" id="WP_407639947.1">
    <property type="nucleotide sequence ID" value="NZ_FTOO01000003.1"/>
</dbReference>
<keyword evidence="1" id="KW-1133">Transmembrane helix</keyword>
<keyword evidence="4" id="KW-1185">Reference proteome</keyword>
<dbReference type="PANTHER" id="PTHR30290">
    <property type="entry name" value="PERIPLASMIC BINDING COMPONENT OF ABC TRANSPORTER"/>
    <property type="match status" value="1"/>
</dbReference>
<dbReference type="GO" id="GO:0042597">
    <property type="term" value="C:periplasmic space"/>
    <property type="evidence" value="ECO:0007669"/>
    <property type="project" value="UniProtKB-ARBA"/>
</dbReference>
<dbReference type="CDD" id="cd08504">
    <property type="entry name" value="PBP2_OppA"/>
    <property type="match status" value="1"/>
</dbReference>
<proteinExistence type="predicted"/>
<dbReference type="Gene3D" id="3.10.105.10">
    <property type="entry name" value="Dipeptide-binding Protein, Domain 3"/>
    <property type="match status" value="1"/>
</dbReference>
<sequence length="715" mass="77519">MGSAVGRLAEEKGEVAVRKRIRWVAGATAVIVLGVSAGLAGCGSPAGEGQNANAMAASAAPQPTGVVRITAPTGSNLTTLDPSQWGPQILVDQGTIMEGLFGYNQQNQIVPKLCAGYTLSKDGLTWTFQIRRDARWSNGQPVTAYDFYYAYMRQLSPSNPNGQLWLSVLNVVKNAYAYHAGTVPLSQLGLKVLGPYTLQITTSVPHYILGDLAEAGSMPINEQVAKAHPTSWFLPPYFVSDAPYTVKSFTPNGTLVLVRNPKYVGHPGEVNEGNAQEIDVVPGTSVPVEDFMANKVDVVQVGTPSDLQYVKTHPALLAELHKAPDYAVTYLQYDNSAVPSPLTNPLVRQAIGEAIQRGPIVQDVLGGMAGTTTTFSVPGWPTAKYERGLPENVSQARQLLAKAGYPGGKGFPTIYLYAEVPSSNPLLVPVAEAVAQELQQNLGIHTKIVQLNSTEWGSLTYGGPQQGIQPGYNVAVGGTNDMDPASLNLGGDQGVYWPGTYGYSIAFVQHVLPWYNTPYDPASIKKYGDPNNPNMGVTWSQWAPLVKAAQADIAYLNRWASQQPKAWRSIMSPPGSPTLTEQWNQIVAQFKQAKTAAAKHAAWVQAWKFVAPYSEGSGGGGINTGSLDVQVYWDQHESADVRNWRMWQAEYQNSPNMFSSAATAAKLMTQLIQQGYTIPLYYAETYYLERTGITGAQPNPWSWGGFYQMQYLSVR</sequence>
<dbReference type="Gene3D" id="3.90.76.10">
    <property type="entry name" value="Dipeptide-binding Protein, Domain 1"/>
    <property type="match status" value="1"/>
</dbReference>
<dbReference type="SUPFAM" id="SSF53850">
    <property type="entry name" value="Periplasmic binding protein-like II"/>
    <property type="match status" value="1"/>
</dbReference>
<dbReference type="EMBL" id="FTOO01000003">
    <property type="protein sequence ID" value="SIS74768.1"/>
    <property type="molecule type" value="Genomic_DNA"/>
</dbReference>
<dbReference type="STRING" id="252246.SAMN05421799_103240"/>
<keyword evidence="1" id="KW-0472">Membrane</keyword>
<evidence type="ECO:0000256" key="1">
    <source>
        <dbReference type="SAM" id="Phobius"/>
    </source>
</evidence>
<dbReference type="Pfam" id="PF00496">
    <property type="entry name" value="SBP_bac_5"/>
    <property type="match status" value="1"/>
</dbReference>
<dbReference type="AlphaFoldDB" id="A0A1N7LLP2"/>
<accession>A0A1N7LLP2</accession>
<feature type="domain" description="Solute-binding protein family 5" evidence="2">
    <location>
        <begin position="108"/>
        <end position="459"/>
    </location>
</feature>
<gene>
    <name evidence="3" type="ORF">SAMN05421799_103240</name>
</gene>
<protein>
    <submittedName>
        <fullName evidence="3">Peptide/nickel transport system substrate-binding protein/oligopeptide transport system substrate-binding protein</fullName>
    </submittedName>
</protein>
<evidence type="ECO:0000313" key="4">
    <source>
        <dbReference type="Proteomes" id="UP000186156"/>
    </source>
</evidence>
<evidence type="ECO:0000259" key="2">
    <source>
        <dbReference type="Pfam" id="PF00496"/>
    </source>
</evidence>
<organism evidence="3 4">
    <name type="scientific">Alicyclobacillus vulcanalis</name>
    <dbReference type="NCBI Taxonomy" id="252246"/>
    <lineage>
        <taxon>Bacteria</taxon>
        <taxon>Bacillati</taxon>
        <taxon>Bacillota</taxon>
        <taxon>Bacilli</taxon>
        <taxon>Bacillales</taxon>
        <taxon>Alicyclobacillaceae</taxon>
        <taxon>Alicyclobacillus</taxon>
    </lineage>
</organism>
<dbReference type="Proteomes" id="UP000186156">
    <property type="component" value="Unassembled WGS sequence"/>
</dbReference>
<dbReference type="PANTHER" id="PTHR30290:SF83">
    <property type="entry name" value="ABC TRANSPORTER SUBSTRATE-BINDING PROTEIN"/>
    <property type="match status" value="1"/>
</dbReference>
<keyword evidence="1" id="KW-0812">Transmembrane</keyword>
<dbReference type="Gene3D" id="3.40.190.10">
    <property type="entry name" value="Periplasmic binding protein-like II"/>
    <property type="match status" value="1"/>
</dbReference>
<reference evidence="4" key="1">
    <citation type="submission" date="2017-01" db="EMBL/GenBank/DDBJ databases">
        <authorList>
            <person name="Varghese N."/>
            <person name="Submissions S."/>
        </authorList>
    </citation>
    <scope>NUCLEOTIDE SEQUENCE [LARGE SCALE GENOMIC DNA]</scope>
    <source>
        <strain evidence="4">DSM 16176</strain>
    </source>
</reference>
<dbReference type="GO" id="GO:1904680">
    <property type="term" value="F:peptide transmembrane transporter activity"/>
    <property type="evidence" value="ECO:0007669"/>
    <property type="project" value="TreeGrafter"/>
</dbReference>
<evidence type="ECO:0000313" key="3">
    <source>
        <dbReference type="EMBL" id="SIS74768.1"/>
    </source>
</evidence>
<dbReference type="GO" id="GO:0043190">
    <property type="term" value="C:ATP-binding cassette (ABC) transporter complex"/>
    <property type="evidence" value="ECO:0007669"/>
    <property type="project" value="InterPro"/>
</dbReference>
<dbReference type="InterPro" id="IPR000914">
    <property type="entry name" value="SBP_5_dom"/>
</dbReference>